<proteinExistence type="inferred from homology"/>
<gene>
    <name evidence="2 3" type="primary">rsfS</name>
    <name evidence="3" type="ORF">H4K34_03590</name>
</gene>
<dbReference type="GO" id="GO:0042256">
    <property type="term" value="P:cytosolic ribosome assembly"/>
    <property type="evidence" value="ECO:0007669"/>
    <property type="project" value="UniProtKB-UniRule"/>
</dbReference>
<dbReference type="SUPFAM" id="SSF81301">
    <property type="entry name" value="Nucleotidyltransferase"/>
    <property type="match status" value="1"/>
</dbReference>
<dbReference type="GO" id="GO:0090071">
    <property type="term" value="P:negative regulation of ribosome biogenesis"/>
    <property type="evidence" value="ECO:0007669"/>
    <property type="project" value="UniProtKB-UniRule"/>
</dbReference>
<reference evidence="3 4" key="1">
    <citation type="submission" date="2020-08" db="EMBL/GenBank/DDBJ databases">
        <title>Croceimicrobium hydrocarbonivorans gen. nov., sp. nov., a novel marine bacterium isolated from a bacterial consortium that degrades polyethylene terephthalate.</title>
        <authorList>
            <person name="Liu R."/>
        </authorList>
    </citation>
    <scope>NUCLEOTIDE SEQUENCE [LARGE SCALE GENOMIC DNA]</scope>
    <source>
        <strain evidence="3 4">A20-9</strain>
    </source>
</reference>
<name>A0A7H0VGT8_9FLAO</name>
<keyword evidence="2" id="KW-0678">Repressor</keyword>
<comment type="subunit">
    <text evidence="2">Interacts with ribosomal protein uL14 (rplN).</text>
</comment>
<comment type="function">
    <text evidence="2">Functions as a ribosomal silencing factor. Interacts with ribosomal protein uL14 (rplN), blocking formation of intersubunit bridge B8. Prevents association of the 30S and 50S ribosomal subunits and the formation of functional ribosomes, thus repressing translation.</text>
</comment>
<dbReference type="AlphaFoldDB" id="A0A7H0VGT8"/>
<dbReference type="PANTHER" id="PTHR21043">
    <property type="entry name" value="IOJAP SUPERFAMILY ORTHOLOG"/>
    <property type="match status" value="1"/>
</dbReference>
<dbReference type="GO" id="GO:0043023">
    <property type="term" value="F:ribosomal large subunit binding"/>
    <property type="evidence" value="ECO:0007669"/>
    <property type="project" value="TreeGrafter"/>
</dbReference>
<dbReference type="KEGG" id="chyd:H4K34_03590"/>
<evidence type="ECO:0000313" key="3">
    <source>
        <dbReference type="EMBL" id="QNR24936.1"/>
    </source>
</evidence>
<dbReference type="GO" id="GO:0017148">
    <property type="term" value="P:negative regulation of translation"/>
    <property type="evidence" value="ECO:0007669"/>
    <property type="project" value="UniProtKB-UniRule"/>
</dbReference>
<dbReference type="HAMAP" id="MF_01477">
    <property type="entry name" value="Iojap_RsfS"/>
    <property type="match status" value="1"/>
</dbReference>
<accession>A0A7H0VGT8</accession>
<dbReference type="InterPro" id="IPR043519">
    <property type="entry name" value="NT_sf"/>
</dbReference>
<evidence type="ECO:0000313" key="4">
    <source>
        <dbReference type="Proteomes" id="UP000516305"/>
    </source>
</evidence>
<dbReference type="EMBL" id="CP060139">
    <property type="protein sequence ID" value="QNR24936.1"/>
    <property type="molecule type" value="Genomic_DNA"/>
</dbReference>
<comment type="subcellular location">
    <subcellularLocation>
        <location evidence="2">Cytoplasm</location>
    </subcellularLocation>
</comment>
<dbReference type="Pfam" id="PF02410">
    <property type="entry name" value="RsfS"/>
    <property type="match status" value="1"/>
</dbReference>
<dbReference type="InterPro" id="IPR004394">
    <property type="entry name" value="Iojap/RsfS/C7orf30"/>
</dbReference>
<dbReference type="Proteomes" id="UP000516305">
    <property type="component" value="Chromosome"/>
</dbReference>
<organism evidence="3 4">
    <name type="scientific">Croceimicrobium hydrocarbonivorans</name>
    <dbReference type="NCBI Taxonomy" id="2761580"/>
    <lineage>
        <taxon>Bacteria</taxon>
        <taxon>Pseudomonadati</taxon>
        <taxon>Bacteroidota</taxon>
        <taxon>Flavobacteriia</taxon>
        <taxon>Flavobacteriales</taxon>
        <taxon>Owenweeksiaceae</taxon>
        <taxon>Croceimicrobium</taxon>
    </lineage>
</organism>
<comment type="similarity">
    <text evidence="1 2">Belongs to the Iojap/RsfS family.</text>
</comment>
<keyword evidence="2" id="KW-0810">Translation regulation</keyword>
<dbReference type="PANTHER" id="PTHR21043:SF0">
    <property type="entry name" value="MITOCHONDRIAL ASSEMBLY OF RIBOSOMAL LARGE SUBUNIT PROTEIN 1"/>
    <property type="match status" value="1"/>
</dbReference>
<dbReference type="NCBIfam" id="TIGR00090">
    <property type="entry name" value="rsfS_iojap_ybeB"/>
    <property type="match status" value="1"/>
</dbReference>
<evidence type="ECO:0000256" key="2">
    <source>
        <dbReference type="HAMAP-Rule" id="MF_01477"/>
    </source>
</evidence>
<keyword evidence="2" id="KW-0963">Cytoplasm</keyword>
<dbReference type="Gene3D" id="3.30.460.10">
    <property type="entry name" value="Beta Polymerase, domain 2"/>
    <property type="match status" value="1"/>
</dbReference>
<sequence>MDLMSQTNFSNLVDEIVEGMDDLKASNITILDLRNIENSICSFFVIGEGNSNTQVKAISNSVEKRVRENLKDKPWHVEGLENAEWVLMDYVDTVVHIFQPETRKFYDLESLWGDAELHHFEAKK</sequence>
<evidence type="ECO:0000256" key="1">
    <source>
        <dbReference type="ARBA" id="ARBA00010574"/>
    </source>
</evidence>
<keyword evidence="4" id="KW-1185">Reference proteome</keyword>
<protein>
    <recommendedName>
        <fullName evidence="2">Ribosomal silencing factor RsfS</fullName>
    </recommendedName>
</protein>
<dbReference type="GO" id="GO:0005737">
    <property type="term" value="C:cytoplasm"/>
    <property type="evidence" value="ECO:0007669"/>
    <property type="project" value="UniProtKB-SubCell"/>
</dbReference>